<keyword evidence="3" id="KW-0732">Signal</keyword>
<evidence type="ECO:0000313" key="5">
    <source>
        <dbReference type="Proteomes" id="UP001210809"/>
    </source>
</evidence>
<organism evidence="4 5">
    <name type="scientific">[Eubacterium] siraeum</name>
    <dbReference type="NCBI Taxonomy" id="39492"/>
    <lineage>
        <taxon>Bacteria</taxon>
        <taxon>Bacillati</taxon>
        <taxon>Bacillota</taxon>
        <taxon>Clostridia</taxon>
        <taxon>Eubacteriales</taxon>
        <taxon>Oscillospiraceae</taxon>
        <taxon>Oscillospiraceae incertae sedis</taxon>
    </lineage>
</organism>
<keyword evidence="2" id="KW-0812">Transmembrane</keyword>
<feature type="compositionally biased region" description="Low complexity" evidence="1">
    <location>
        <begin position="331"/>
        <end position="347"/>
    </location>
</feature>
<dbReference type="EMBL" id="JAQLXW010000004">
    <property type="protein sequence ID" value="MDB8003184.1"/>
    <property type="molecule type" value="Genomic_DNA"/>
</dbReference>
<comment type="caution">
    <text evidence="4">The sequence shown here is derived from an EMBL/GenBank/DDBJ whole genome shotgun (WGS) entry which is preliminary data.</text>
</comment>
<evidence type="ECO:0000256" key="2">
    <source>
        <dbReference type="SAM" id="Phobius"/>
    </source>
</evidence>
<keyword evidence="2" id="KW-1133">Transmembrane helix</keyword>
<proteinExistence type="predicted"/>
<feature type="transmembrane region" description="Helical" evidence="2">
    <location>
        <begin position="378"/>
        <end position="400"/>
    </location>
</feature>
<feature type="chain" id="PRO_5043935957" evidence="3">
    <location>
        <begin position="27"/>
        <end position="405"/>
    </location>
</feature>
<evidence type="ECO:0000256" key="3">
    <source>
        <dbReference type="SAM" id="SignalP"/>
    </source>
</evidence>
<feature type="signal peptide" evidence="3">
    <location>
        <begin position="1"/>
        <end position="26"/>
    </location>
</feature>
<sequence length="405" mass="42028">MKFTKTLASVAAAALAVSSLAVSAFAAQPKVEAVTLNKATNAVQWNVGVLGTAEIKTVELTGTATLGDGWIGGGGSFGFNATLADGTEEWTQIDFALDSNTDTAKTVCDSATGEFTTTLTFAEGTKIGSKVEDIAQLGWWWGSSVVEGEYSCAFSDIKVNGESILGAFAPVATLTTTQESESKVTTVAELGAQFDTTDGVIAEWPALPKATIKADGTDATLTYDFSQYGAPVKFGSNYVAINTKLPWTDYDNNTDLYNAKNVQIKSIKFDGVEYGDYSKLALNNEGGDALRITLMNEWNENFAKGKAPLSGIELPAFTKFEITLAVTDATPAETPADPADPSDPSTPGETEDPAEPGASSGTVNPGECSGEPVNPPTGAAVAVIPAVLAAAAVATTGIVLKKRSK</sequence>
<dbReference type="AlphaFoldDB" id="A0AAW6CZ49"/>
<name>A0AAW6CZ49_9FIRM</name>
<feature type="region of interest" description="Disordered" evidence="1">
    <location>
        <begin position="331"/>
        <end position="377"/>
    </location>
</feature>
<keyword evidence="2" id="KW-0472">Membrane</keyword>
<evidence type="ECO:0000313" key="4">
    <source>
        <dbReference type="EMBL" id="MDB8003184.1"/>
    </source>
</evidence>
<reference evidence="4" key="1">
    <citation type="submission" date="2023-01" db="EMBL/GenBank/DDBJ databases">
        <title>Human gut microbiome strain richness.</title>
        <authorList>
            <person name="Chen-Liaw A."/>
        </authorList>
    </citation>
    <scope>NUCLEOTIDE SEQUENCE</scope>
    <source>
        <strain evidence="4">1001283st1_G1_1001283B150217_161031</strain>
    </source>
</reference>
<evidence type="ECO:0000256" key="1">
    <source>
        <dbReference type="SAM" id="MobiDB-lite"/>
    </source>
</evidence>
<dbReference type="Proteomes" id="UP001210809">
    <property type="component" value="Unassembled WGS sequence"/>
</dbReference>
<accession>A0AAW6CZ49</accession>
<gene>
    <name evidence="4" type="ORF">PNE09_03775</name>
</gene>
<protein>
    <submittedName>
        <fullName evidence="4">Uncharacterized protein</fullName>
    </submittedName>
</protein>